<name>A0ABQ1MNT0_9SPHI</name>
<dbReference type="RefSeq" id="WP_188753227.1">
    <property type="nucleotide sequence ID" value="NZ_BMIK01000020.1"/>
</dbReference>
<dbReference type="Gene3D" id="3.40.50.150">
    <property type="entry name" value="Vaccinia Virus protein VP39"/>
    <property type="match status" value="1"/>
</dbReference>
<sequence length="392" mass="44269">MNPNILTPEVQHYLREREAAAPTEIALQKSPFPDVSAFELAQQLDSRQRCRKKLPRWYETPGIYYPEKRSVEQASSQVTADYKASLISPGTRVADLTGGMGVDSLFFAGRAEAVVHCETNGELSQIARHNAFQLGVHNIDFRVTDGLAYLQSQAVDTFDCIYLDPSRRVGHRKVFRLEDCEPDVVEVQNWLLEKAKKNLIKCAPLLDISAALERLHGVSEIHIVSVDNECKELLFIRIRGYQDTPRMVVAALGGKTAKLAFDADAEKTAVARFGDPEEYLYEPDAAFLKAGAFKFISQHYGIHKLHTHTHLYTSTQRIPDFIGKTYRVRNVVQYADFKKSKDPVYATISTRNFPVNVNALHQRHKIHDSGDMHLFFCTGGKDRLLVIFASKC</sequence>
<dbReference type="CDD" id="cd02440">
    <property type="entry name" value="AdoMet_MTases"/>
    <property type="match status" value="1"/>
</dbReference>
<evidence type="ECO:0000259" key="2">
    <source>
        <dbReference type="Pfam" id="PF22013"/>
    </source>
</evidence>
<organism evidence="3 4">
    <name type="scientific">Parapedobacter defluvii</name>
    <dbReference type="NCBI Taxonomy" id="2045106"/>
    <lineage>
        <taxon>Bacteria</taxon>
        <taxon>Pseudomonadati</taxon>
        <taxon>Bacteroidota</taxon>
        <taxon>Sphingobacteriia</taxon>
        <taxon>Sphingobacteriales</taxon>
        <taxon>Sphingobacteriaceae</taxon>
        <taxon>Parapedobacter</taxon>
    </lineage>
</organism>
<evidence type="ECO:0008006" key="5">
    <source>
        <dbReference type="Google" id="ProtNLM"/>
    </source>
</evidence>
<evidence type="ECO:0000313" key="4">
    <source>
        <dbReference type="Proteomes" id="UP000597338"/>
    </source>
</evidence>
<dbReference type="Proteomes" id="UP000597338">
    <property type="component" value="Unassembled WGS sequence"/>
</dbReference>
<dbReference type="InterPro" id="IPR029063">
    <property type="entry name" value="SAM-dependent_MTases_sf"/>
</dbReference>
<evidence type="ECO:0000259" key="1">
    <source>
        <dbReference type="Pfam" id="PF18096"/>
    </source>
</evidence>
<dbReference type="Pfam" id="PF18096">
    <property type="entry name" value="Thump_like"/>
    <property type="match status" value="1"/>
</dbReference>
<accession>A0ABQ1MNT0</accession>
<feature type="domain" description="PG-1098 ferredoxin-like" evidence="2">
    <location>
        <begin position="279"/>
        <end position="321"/>
    </location>
</feature>
<keyword evidence="4" id="KW-1185">Reference proteome</keyword>
<feature type="domain" description="THUMP-like" evidence="1">
    <location>
        <begin position="323"/>
        <end position="385"/>
    </location>
</feature>
<gene>
    <name evidence="3" type="ORF">GCM10011386_39800</name>
</gene>
<dbReference type="Gene3D" id="1.10.10.1110">
    <property type="entry name" value="Methyltransferase PG1098, N-terminal domain"/>
    <property type="match status" value="1"/>
</dbReference>
<protein>
    <recommendedName>
        <fullName evidence="5">THUMP-like domain-containing protein</fullName>
    </recommendedName>
</protein>
<dbReference type="EMBL" id="BMIK01000020">
    <property type="protein sequence ID" value="GGC43559.1"/>
    <property type="molecule type" value="Genomic_DNA"/>
</dbReference>
<dbReference type="InterPro" id="IPR041497">
    <property type="entry name" value="Thump-like"/>
</dbReference>
<dbReference type="Pfam" id="PF22013">
    <property type="entry name" value="PG_1098_Fer"/>
    <property type="match status" value="1"/>
</dbReference>
<reference evidence="4" key="1">
    <citation type="journal article" date="2019" name="Int. J. Syst. Evol. Microbiol.">
        <title>The Global Catalogue of Microorganisms (GCM) 10K type strain sequencing project: providing services to taxonomists for standard genome sequencing and annotation.</title>
        <authorList>
            <consortium name="The Broad Institute Genomics Platform"/>
            <consortium name="The Broad Institute Genome Sequencing Center for Infectious Disease"/>
            <person name="Wu L."/>
            <person name="Ma J."/>
        </authorList>
    </citation>
    <scope>NUCLEOTIDE SEQUENCE [LARGE SCALE GENOMIC DNA]</scope>
    <source>
        <strain evidence="4">CGMCC 1.15342</strain>
    </source>
</reference>
<comment type="caution">
    <text evidence="3">The sequence shown here is derived from an EMBL/GenBank/DDBJ whole genome shotgun (WGS) entry which is preliminary data.</text>
</comment>
<dbReference type="SUPFAM" id="SSF53335">
    <property type="entry name" value="S-adenosyl-L-methionine-dependent methyltransferases"/>
    <property type="match status" value="1"/>
</dbReference>
<dbReference type="InterPro" id="IPR054168">
    <property type="entry name" value="PG_1098_Fer"/>
</dbReference>
<evidence type="ECO:0000313" key="3">
    <source>
        <dbReference type="EMBL" id="GGC43559.1"/>
    </source>
</evidence>
<proteinExistence type="predicted"/>